<reference evidence="5" key="1">
    <citation type="journal article" date="2015" name="Genome Announc.">
        <title>Draft Genome Sequence of Anaerolineae Strain TC1, a Novel Isolate from a Methanogenic Wastewater Treatment System.</title>
        <authorList>
            <person name="Matsuura N."/>
            <person name="Tourlousse D.M."/>
            <person name="Sun L."/>
            <person name="Toyonaga M."/>
            <person name="Kuroda K."/>
            <person name="Ohashi A."/>
            <person name="Cruz R."/>
            <person name="Yamaguchi T."/>
            <person name="Sekiguchi Y."/>
        </authorList>
    </citation>
    <scope>NUCLEOTIDE SEQUENCE [LARGE SCALE GENOMIC DNA]</scope>
    <source>
        <strain evidence="5">TC1</strain>
    </source>
</reference>
<dbReference type="PANTHER" id="PTHR43567:SF1">
    <property type="entry name" value="FLAVOREDOXIN"/>
    <property type="match status" value="1"/>
</dbReference>
<dbReference type="SMART" id="SM00903">
    <property type="entry name" value="Flavin_Reduct"/>
    <property type="match status" value="1"/>
</dbReference>
<dbReference type="AlphaFoldDB" id="A0A0S7BXU5"/>
<accession>A0A0S7BXU5</accession>
<dbReference type="Gene3D" id="2.30.110.10">
    <property type="entry name" value="Electron Transport, Fmn-binding Protein, Chain A"/>
    <property type="match status" value="1"/>
</dbReference>
<dbReference type="EMBL" id="DF968181">
    <property type="protein sequence ID" value="GAP41481.1"/>
    <property type="molecule type" value="Genomic_DNA"/>
</dbReference>
<dbReference type="Pfam" id="PF01613">
    <property type="entry name" value="Flavin_Reduct"/>
    <property type="match status" value="1"/>
</dbReference>
<dbReference type="GO" id="GO:0010181">
    <property type="term" value="F:FMN binding"/>
    <property type="evidence" value="ECO:0007669"/>
    <property type="project" value="InterPro"/>
</dbReference>
<sequence>MEEISIGTAQKLSSPNPFGLVSSTKPDGSTNLMAISWWTYASNHPATILICLSNKGFSTECIKNRKEFGLSIVSESLETAAFQCGTCSGRDRDKATEFGIELIPGKTISAKLVADSRIVFECQVETFYQVGDHTVFVGIVQHIFSDQNKKALYAVNGYGALKTVG</sequence>
<name>A0A0S7BXU5_9CHLR</name>
<dbReference type="InterPro" id="IPR002563">
    <property type="entry name" value="Flavin_Rdtase-like_dom"/>
</dbReference>
<gene>
    <name evidence="5" type="ORF">ATC1_131471</name>
</gene>
<protein>
    <submittedName>
        <fullName evidence="5">NADH-FMN oxidoreductase RutF, flavin reductase (DIM6/NTAB) family</fullName>
    </submittedName>
</protein>
<dbReference type="InterPro" id="IPR012349">
    <property type="entry name" value="Split_barrel_FMN-bd"/>
</dbReference>
<dbReference type="OrthoDB" id="9794638at2"/>
<proteinExistence type="inferred from homology"/>
<dbReference type="SUPFAM" id="SSF50475">
    <property type="entry name" value="FMN-binding split barrel"/>
    <property type="match status" value="1"/>
</dbReference>
<keyword evidence="2" id="KW-0285">Flavoprotein</keyword>
<feature type="domain" description="Flavin reductase like" evidence="4">
    <location>
        <begin position="12"/>
        <end position="160"/>
    </location>
</feature>
<dbReference type="Proteomes" id="UP000053370">
    <property type="component" value="Unassembled WGS sequence"/>
</dbReference>
<comment type="similarity">
    <text evidence="3">Belongs to the flavoredoxin family.</text>
</comment>
<keyword evidence="6" id="KW-1185">Reference proteome</keyword>
<evidence type="ECO:0000256" key="1">
    <source>
        <dbReference type="ARBA" id="ARBA00001917"/>
    </source>
</evidence>
<dbReference type="RefSeq" id="WP_062282794.1">
    <property type="nucleotide sequence ID" value="NZ_DF968181.1"/>
</dbReference>
<evidence type="ECO:0000313" key="5">
    <source>
        <dbReference type="EMBL" id="GAP41481.1"/>
    </source>
</evidence>
<dbReference type="PANTHER" id="PTHR43567">
    <property type="entry name" value="FLAVOREDOXIN-RELATED-RELATED"/>
    <property type="match status" value="1"/>
</dbReference>
<comment type="cofactor">
    <cofactor evidence="1">
        <name>FMN</name>
        <dbReference type="ChEBI" id="CHEBI:58210"/>
    </cofactor>
</comment>
<dbReference type="GO" id="GO:0016646">
    <property type="term" value="F:oxidoreductase activity, acting on the CH-NH group of donors, NAD or NADP as acceptor"/>
    <property type="evidence" value="ECO:0007669"/>
    <property type="project" value="UniProtKB-ARBA"/>
</dbReference>
<dbReference type="STRING" id="1678840.ATC1_131471"/>
<evidence type="ECO:0000256" key="3">
    <source>
        <dbReference type="ARBA" id="ARBA00038054"/>
    </source>
</evidence>
<organism evidence="5">
    <name type="scientific">Flexilinea flocculi</name>
    <dbReference type="NCBI Taxonomy" id="1678840"/>
    <lineage>
        <taxon>Bacteria</taxon>
        <taxon>Bacillati</taxon>
        <taxon>Chloroflexota</taxon>
        <taxon>Anaerolineae</taxon>
        <taxon>Anaerolineales</taxon>
        <taxon>Anaerolineaceae</taxon>
        <taxon>Flexilinea</taxon>
    </lineage>
</organism>
<evidence type="ECO:0000313" key="6">
    <source>
        <dbReference type="Proteomes" id="UP000053370"/>
    </source>
</evidence>
<evidence type="ECO:0000256" key="2">
    <source>
        <dbReference type="ARBA" id="ARBA00022630"/>
    </source>
</evidence>
<evidence type="ECO:0000259" key="4">
    <source>
        <dbReference type="SMART" id="SM00903"/>
    </source>
</evidence>
<dbReference type="InterPro" id="IPR052174">
    <property type="entry name" value="Flavoredoxin"/>
</dbReference>